<keyword evidence="1" id="KW-0677">Repeat</keyword>
<dbReference type="SUPFAM" id="SSF54616">
    <property type="entry name" value="DNA-binding domain of Mlu1-box binding protein MBP1"/>
    <property type="match status" value="1"/>
</dbReference>
<dbReference type="EMBL" id="JAAAHW010004818">
    <property type="protein sequence ID" value="KAF9971373.1"/>
    <property type="molecule type" value="Genomic_DNA"/>
</dbReference>
<dbReference type="InterPro" id="IPR036770">
    <property type="entry name" value="Ankyrin_rpt-contain_sf"/>
</dbReference>
<dbReference type="SUPFAM" id="SSF48403">
    <property type="entry name" value="Ankyrin repeat"/>
    <property type="match status" value="1"/>
</dbReference>
<evidence type="ECO:0000256" key="1">
    <source>
        <dbReference type="ARBA" id="ARBA00022737"/>
    </source>
</evidence>
<dbReference type="InterPro" id="IPR003163">
    <property type="entry name" value="Tscrpt_reg_HTH_APSES-type"/>
</dbReference>
<name>A0A9P6M7S3_9FUNG</name>
<gene>
    <name evidence="6" type="primary">SWI6_2</name>
    <name evidence="6" type="ORF">BGZ65_010465</name>
</gene>
<dbReference type="OrthoDB" id="6718656at2759"/>
<dbReference type="InterPro" id="IPR018004">
    <property type="entry name" value="KilA/APSES_HTH"/>
</dbReference>
<dbReference type="PANTHER" id="PTHR43828">
    <property type="entry name" value="ASPARAGINASE"/>
    <property type="match status" value="1"/>
</dbReference>
<dbReference type="SMART" id="SM01252">
    <property type="entry name" value="KilA-N"/>
    <property type="match status" value="1"/>
</dbReference>
<dbReference type="InterPro" id="IPR036887">
    <property type="entry name" value="HTH_APSES_sf"/>
</dbReference>
<comment type="caution">
    <text evidence="6">The sequence shown here is derived from an EMBL/GenBank/DDBJ whole genome shotgun (WGS) entry which is preliminary data.</text>
</comment>
<feature type="repeat" description="ANK" evidence="3">
    <location>
        <begin position="422"/>
        <end position="454"/>
    </location>
</feature>
<feature type="non-terminal residue" evidence="6">
    <location>
        <position position="468"/>
    </location>
</feature>
<dbReference type="InterPro" id="IPR002110">
    <property type="entry name" value="Ankyrin_rpt"/>
</dbReference>
<dbReference type="Pfam" id="PF00023">
    <property type="entry name" value="Ank"/>
    <property type="match status" value="1"/>
</dbReference>
<evidence type="ECO:0000256" key="4">
    <source>
        <dbReference type="SAM" id="MobiDB-lite"/>
    </source>
</evidence>
<dbReference type="PANTHER" id="PTHR43828:SF3">
    <property type="entry name" value="CHROMO DOMAIN-CONTAINING PROTEIN"/>
    <property type="match status" value="1"/>
</dbReference>
<dbReference type="Pfam" id="PF13606">
    <property type="entry name" value="Ank_3"/>
    <property type="match status" value="1"/>
</dbReference>
<sequence length="468" mass="52380">MADSDCNIYTANYSGVPVYELMCRGIAVMQILKVAGIEKGRRTKILEREVLTGDHEKVQGGYGKYQGTWVPFQRGKDLAKQYKVEPFLRMLFDYEIPEGESDTNTPTKEMMQAAQKARDGPRPKKGGSGSPRMSPALKRARSSSAMPSGAPGSQSFYVGSSMTPSPLHPSFNTSSPSVPPSPQWHSEHPPRKRIRANISPPPLHDFDEGPSRPQSDFPTDQHYPPQHSPPHQHQRLHLPQHPSHNDDQHLNQPMEEPPLQGAEKYRTILMSMFLNDEQEQIPDILTDPMPPPDMDINLIIDDQGHTALHWAAALARIPILEALVQRQADIRRVNYSCESALVRAVLVTNNFDKQSFHHVLSLLHSAIPLVDRKNRTLLHHIAVTAGIRGREASSRYYMECLFEWIARHGGDFASIVDAQDKNGDTALTIAARVGDRYLTKILLEVGANREIENKVGLRAEDFGVEDSL</sequence>
<evidence type="ECO:0000259" key="5">
    <source>
        <dbReference type="PROSITE" id="PS51299"/>
    </source>
</evidence>
<evidence type="ECO:0000256" key="3">
    <source>
        <dbReference type="PROSITE-ProRule" id="PRU00023"/>
    </source>
</evidence>
<keyword evidence="2 3" id="KW-0040">ANK repeat</keyword>
<dbReference type="Gene3D" id="1.25.40.20">
    <property type="entry name" value="Ankyrin repeat-containing domain"/>
    <property type="match status" value="1"/>
</dbReference>
<evidence type="ECO:0000313" key="6">
    <source>
        <dbReference type="EMBL" id="KAF9971373.1"/>
    </source>
</evidence>
<dbReference type="Proteomes" id="UP000749646">
    <property type="component" value="Unassembled WGS sequence"/>
</dbReference>
<feature type="domain" description="HTH APSES-type" evidence="5">
    <location>
        <begin position="1"/>
        <end position="103"/>
    </location>
</feature>
<accession>A0A9P6M7S3</accession>
<dbReference type="SMART" id="SM00248">
    <property type="entry name" value="ANK"/>
    <property type="match status" value="2"/>
</dbReference>
<organism evidence="6 7">
    <name type="scientific">Modicella reniformis</name>
    <dbReference type="NCBI Taxonomy" id="1440133"/>
    <lineage>
        <taxon>Eukaryota</taxon>
        <taxon>Fungi</taxon>
        <taxon>Fungi incertae sedis</taxon>
        <taxon>Mucoromycota</taxon>
        <taxon>Mortierellomycotina</taxon>
        <taxon>Mortierellomycetes</taxon>
        <taxon>Mortierellales</taxon>
        <taxon>Mortierellaceae</taxon>
        <taxon>Modicella</taxon>
    </lineage>
</organism>
<proteinExistence type="predicted"/>
<dbReference type="GO" id="GO:0001228">
    <property type="term" value="F:DNA-binding transcription activator activity, RNA polymerase II-specific"/>
    <property type="evidence" value="ECO:0007669"/>
    <property type="project" value="UniProtKB-ARBA"/>
</dbReference>
<dbReference type="GO" id="GO:0030907">
    <property type="term" value="C:MBF transcription complex"/>
    <property type="evidence" value="ECO:0007669"/>
    <property type="project" value="TreeGrafter"/>
</dbReference>
<reference evidence="6" key="1">
    <citation type="journal article" date="2020" name="Fungal Divers.">
        <title>Resolving the Mortierellaceae phylogeny through synthesis of multi-gene phylogenetics and phylogenomics.</title>
        <authorList>
            <person name="Vandepol N."/>
            <person name="Liber J."/>
            <person name="Desiro A."/>
            <person name="Na H."/>
            <person name="Kennedy M."/>
            <person name="Barry K."/>
            <person name="Grigoriev I.V."/>
            <person name="Miller A.N."/>
            <person name="O'Donnell K."/>
            <person name="Stajich J.E."/>
            <person name="Bonito G."/>
        </authorList>
    </citation>
    <scope>NUCLEOTIDE SEQUENCE</scope>
    <source>
        <strain evidence="6">MES-2147</strain>
    </source>
</reference>
<dbReference type="PROSITE" id="PS50088">
    <property type="entry name" value="ANK_REPEAT"/>
    <property type="match status" value="2"/>
</dbReference>
<feature type="compositionally biased region" description="Polar residues" evidence="4">
    <location>
        <begin position="156"/>
        <end position="176"/>
    </location>
</feature>
<dbReference type="InterPro" id="IPR051642">
    <property type="entry name" value="SWI6-like"/>
</dbReference>
<dbReference type="Gene3D" id="3.10.260.10">
    <property type="entry name" value="Transcription regulator HTH, APSES-type DNA-binding domain"/>
    <property type="match status" value="1"/>
</dbReference>
<dbReference type="PROSITE" id="PS50297">
    <property type="entry name" value="ANK_REP_REGION"/>
    <property type="match status" value="2"/>
</dbReference>
<feature type="compositionally biased region" description="Low complexity" evidence="4">
    <location>
        <begin position="142"/>
        <end position="155"/>
    </location>
</feature>
<feature type="repeat" description="ANK" evidence="3">
    <location>
        <begin position="303"/>
        <end position="335"/>
    </location>
</feature>
<protein>
    <submittedName>
        <fullName evidence="6">Transcriptional regulator swi6</fullName>
    </submittedName>
</protein>
<evidence type="ECO:0000256" key="2">
    <source>
        <dbReference type="ARBA" id="ARBA00023043"/>
    </source>
</evidence>
<dbReference type="AlphaFoldDB" id="A0A9P6M7S3"/>
<dbReference type="PROSITE" id="PS51299">
    <property type="entry name" value="HTH_APSES"/>
    <property type="match status" value="1"/>
</dbReference>
<dbReference type="GO" id="GO:0033309">
    <property type="term" value="C:SBF transcription complex"/>
    <property type="evidence" value="ECO:0007669"/>
    <property type="project" value="TreeGrafter"/>
</dbReference>
<dbReference type="GO" id="GO:0003677">
    <property type="term" value="F:DNA binding"/>
    <property type="evidence" value="ECO:0007669"/>
    <property type="project" value="InterPro"/>
</dbReference>
<feature type="region of interest" description="Disordered" evidence="4">
    <location>
        <begin position="98"/>
        <end position="257"/>
    </location>
</feature>
<evidence type="ECO:0000313" key="7">
    <source>
        <dbReference type="Proteomes" id="UP000749646"/>
    </source>
</evidence>
<keyword evidence="7" id="KW-1185">Reference proteome</keyword>